<keyword evidence="7" id="KW-1185">Reference proteome</keyword>
<reference evidence="6" key="1">
    <citation type="submission" date="2015-02" db="EMBL/GenBank/DDBJ databases">
        <title>Genome Assembly of Bacillaceae bacterium MTCC 8252.</title>
        <authorList>
            <person name="Verma A."/>
            <person name="Khatri I."/>
            <person name="Mual P."/>
            <person name="Subramanian S."/>
            <person name="Krishnamurthi S."/>
        </authorList>
    </citation>
    <scope>NUCLEOTIDE SEQUENCE [LARGE SCALE GENOMIC DNA]</scope>
    <source>
        <strain evidence="6">MTCC 8252</strain>
    </source>
</reference>
<comment type="subcellular location">
    <subcellularLocation>
        <location evidence="1">Membrane</location>
        <topology evidence="1">Multi-pass membrane protein</topology>
    </subcellularLocation>
</comment>
<comment type="caution">
    <text evidence="6">The sequence shown here is derived from an EMBL/GenBank/DDBJ whole genome shotgun (WGS) entry which is preliminary data.</text>
</comment>
<accession>A0A0F5I3V1</accession>
<dbReference type="EMBL" id="JWIR02000032">
    <property type="protein sequence ID" value="KKB40196.1"/>
    <property type="molecule type" value="Genomic_DNA"/>
</dbReference>
<dbReference type="STRING" id="1221996.QY95_01829"/>
<feature type="transmembrane region" description="Helical" evidence="5">
    <location>
        <begin position="66"/>
        <end position="90"/>
    </location>
</feature>
<feature type="transmembrane region" description="Helical" evidence="5">
    <location>
        <begin position="331"/>
        <end position="352"/>
    </location>
</feature>
<feature type="transmembrane region" description="Helical" evidence="5">
    <location>
        <begin position="410"/>
        <end position="434"/>
    </location>
</feature>
<feature type="transmembrane region" description="Helical" evidence="5">
    <location>
        <begin position="372"/>
        <end position="389"/>
    </location>
</feature>
<name>A0A0F5I3V1_BACTR</name>
<protein>
    <submittedName>
        <fullName evidence="6">Sodium/solute symporter family protein</fullName>
    </submittedName>
</protein>
<evidence type="ECO:0000256" key="4">
    <source>
        <dbReference type="ARBA" id="ARBA00023136"/>
    </source>
</evidence>
<feature type="transmembrane region" description="Helical" evidence="5">
    <location>
        <begin position="299"/>
        <end position="319"/>
    </location>
</feature>
<proteinExistence type="predicted"/>
<feature type="transmembrane region" description="Helical" evidence="5">
    <location>
        <begin position="97"/>
        <end position="120"/>
    </location>
</feature>
<evidence type="ECO:0000313" key="6">
    <source>
        <dbReference type="EMBL" id="KKB40196.1"/>
    </source>
</evidence>
<feature type="transmembrane region" description="Helical" evidence="5">
    <location>
        <begin position="143"/>
        <end position="167"/>
    </location>
</feature>
<evidence type="ECO:0000313" key="7">
    <source>
        <dbReference type="Proteomes" id="UP000031563"/>
    </source>
</evidence>
<dbReference type="AlphaFoldDB" id="A0A0F5I3V1"/>
<keyword evidence="2 5" id="KW-0812">Transmembrane</keyword>
<keyword evidence="4 5" id="KW-0472">Membrane</keyword>
<evidence type="ECO:0000256" key="3">
    <source>
        <dbReference type="ARBA" id="ARBA00022989"/>
    </source>
</evidence>
<dbReference type="Pfam" id="PF00939">
    <property type="entry name" value="Na_sulph_symp"/>
    <property type="match status" value="1"/>
</dbReference>
<feature type="transmembrane region" description="Helical" evidence="5">
    <location>
        <begin position="188"/>
        <end position="212"/>
    </location>
</feature>
<dbReference type="Proteomes" id="UP000031563">
    <property type="component" value="Unassembled WGS sequence"/>
</dbReference>
<evidence type="ECO:0000256" key="5">
    <source>
        <dbReference type="SAM" id="Phobius"/>
    </source>
</evidence>
<feature type="transmembrane region" description="Helical" evidence="5">
    <location>
        <begin position="232"/>
        <end position="254"/>
    </location>
</feature>
<feature type="transmembrane region" description="Helical" evidence="5">
    <location>
        <begin position="454"/>
        <end position="476"/>
    </location>
</feature>
<evidence type="ECO:0000256" key="2">
    <source>
        <dbReference type="ARBA" id="ARBA00022692"/>
    </source>
</evidence>
<gene>
    <name evidence="6" type="ORF">QY95_01829</name>
</gene>
<sequence length="484" mass="52988">MISRVELSRKARRRERRKAARFQWRIGRKALSISATFLLATAAILFLPSELTYEGRISLLGFLAATVLWTATSLPASYSALLAVMLIILLNGQSADLLFSSLSSEVVWLILGAFVIGGAMEKTGIASRLADSLLAQAKTTKSLLWLLTTAILPLSIFVPSTSGRAAVMLPVYRAVTASVPDSRFKKAVALLIPTVILLSTTSTLIGAASHLIGVELLRSMTGEEITFLQWMLWGLPVGILSSYLACAVILWSFLPKDIREHRLPVRSRETPPFSREEKMTAGVLAVTMLLWLSEPLHGLELALVTMLSALVLCFPSLGVMKWKEGLESVSWNLIVFVGAALALGNSLIDSGAAEWLSHKVFAVQNHIDGSEWLTLILLILLSVTSHLYITSHTTRAMVLVPAFLYMAGDMGLNPAAVLFIATAGMNFCLTFPVSSKALLIYQEIDPDSFRPSDLLQISGKVGVSYILLIIMLYYTYWQWTGLQL</sequence>
<organism evidence="6 7">
    <name type="scientific">Bacillus thermotolerans</name>
    <name type="common">Quasibacillus thermotolerans</name>
    <dbReference type="NCBI Taxonomy" id="1221996"/>
    <lineage>
        <taxon>Bacteria</taxon>
        <taxon>Bacillati</taxon>
        <taxon>Bacillota</taxon>
        <taxon>Bacilli</taxon>
        <taxon>Bacillales</taxon>
        <taxon>Bacillaceae</taxon>
        <taxon>Bacillus</taxon>
    </lineage>
</organism>
<dbReference type="PANTHER" id="PTHR10283">
    <property type="entry name" value="SOLUTE CARRIER FAMILY 13 MEMBER"/>
    <property type="match status" value="1"/>
</dbReference>
<keyword evidence="3 5" id="KW-1133">Transmembrane helix</keyword>
<dbReference type="GO" id="GO:0022857">
    <property type="term" value="F:transmembrane transporter activity"/>
    <property type="evidence" value="ECO:0007669"/>
    <property type="project" value="InterPro"/>
</dbReference>
<evidence type="ECO:0000256" key="1">
    <source>
        <dbReference type="ARBA" id="ARBA00004141"/>
    </source>
</evidence>
<dbReference type="RefSeq" id="WP_052725877.1">
    <property type="nucleotide sequence ID" value="NZ_JWIR02000032.1"/>
</dbReference>
<dbReference type="OrthoDB" id="9156049at2"/>
<dbReference type="InterPro" id="IPR001898">
    <property type="entry name" value="SLC13A/DASS"/>
</dbReference>
<dbReference type="GO" id="GO:0005886">
    <property type="term" value="C:plasma membrane"/>
    <property type="evidence" value="ECO:0007669"/>
    <property type="project" value="TreeGrafter"/>
</dbReference>